<organism evidence="3 4">
    <name type="scientific">Mogibacterium timidum</name>
    <dbReference type="NCBI Taxonomy" id="35519"/>
    <lineage>
        <taxon>Bacteria</taxon>
        <taxon>Bacillati</taxon>
        <taxon>Bacillota</taxon>
        <taxon>Clostridia</taxon>
        <taxon>Peptostreptococcales</taxon>
        <taxon>Anaerovoracaceae</taxon>
        <taxon>Mogibacterium</taxon>
    </lineage>
</organism>
<evidence type="ECO:0000259" key="2">
    <source>
        <dbReference type="Pfam" id="PF02517"/>
    </source>
</evidence>
<gene>
    <name evidence="3" type="ORF">HW270_08185</name>
</gene>
<keyword evidence="3" id="KW-0482">Metalloprotease</keyword>
<dbReference type="RefSeq" id="WP_009644658.1">
    <property type="nucleotide sequence ID" value="NZ_CAUVNY010000003.1"/>
</dbReference>
<sequence>MISNNNQKFGFRDNILWITVLTLLLLLASDFLSLFHINLAVFSKEYAATFNMYLSFWTMWVVFVVAIVGISKNRYILDKLKHGNGGNTFNNLMIGFAAGFLMNGACALSAYLHGDIKLSFYRFEPVPVLFMFIAVFIQSSAEELVCRGFMLQRIAYRYGNSWMPTIITSCFFMIFHLGNDHVSFLPLLDLFLSGILFGAMIRYFDSIWMAMGCHTAWNFTQNILLGLPNSGAVPTYSIFKLDTKHDLNSFAYNTGFGLEGTIMSVIVMIVGFIVLKLIYSLHTKKIFSDK</sequence>
<keyword evidence="1" id="KW-1133">Transmembrane helix</keyword>
<dbReference type="Pfam" id="PF02517">
    <property type="entry name" value="Rce1-like"/>
    <property type="match status" value="1"/>
</dbReference>
<keyword evidence="4" id="KW-1185">Reference proteome</keyword>
<proteinExistence type="predicted"/>
<accession>A0A7Y8VSW7</accession>
<feature type="transmembrane region" description="Helical" evidence="1">
    <location>
        <begin position="158"/>
        <end position="178"/>
    </location>
</feature>
<feature type="transmembrane region" description="Helical" evidence="1">
    <location>
        <begin position="216"/>
        <end position="236"/>
    </location>
</feature>
<dbReference type="InterPro" id="IPR003675">
    <property type="entry name" value="Rce1/LyrA-like_dom"/>
</dbReference>
<dbReference type="GO" id="GO:0008237">
    <property type="term" value="F:metallopeptidase activity"/>
    <property type="evidence" value="ECO:0007669"/>
    <property type="project" value="UniProtKB-KW"/>
</dbReference>
<feature type="transmembrane region" description="Helical" evidence="1">
    <location>
        <begin position="15"/>
        <end position="38"/>
    </location>
</feature>
<evidence type="ECO:0000313" key="3">
    <source>
        <dbReference type="EMBL" id="NWO24026.1"/>
    </source>
</evidence>
<keyword evidence="1" id="KW-0472">Membrane</keyword>
<reference evidence="3 4" key="1">
    <citation type="submission" date="2020-06" db="EMBL/GenBank/DDBJ databases">
        <title>Mogibacterium timidum strain W9173 genomic sequence.</title>
        <authorList>
            <person name="Wade W.G."/>
            <person name="Johnston C.D."/>
            <person name="Chen T."/>
            <person name="Dewhirst F.E."/>
        </authorList>
    </citation>
    <scope>NUCLEOTIDE SEQUENCE [LARGE SCALE GENOMIC DNA]</scope>
    <source>
        <strain evidence="3 4">W9173</strain>
    </source>
</reference>
<feature type="transmembrane region" description="Helical" evidence="1">
    <location>
        <begin position="256"/>
        <end position="279"/>
    </location>
</feature>
<dbReference type="GO" id="GO:0006508">
    <property type="term" value="P:proteolysis"/>
    <property type="evidence" value="ECO:0007669"/>
    <property type="project" value="UniProtKB-KW"/>
</dbReference>
<keyword evidence="3" id="KW-0378">Hydrolase</keyword>
<protein>
    <submittedName>
        <fullName evidence="3">CPBP family intramembrane metalloprotease</fullName>
    </submittedName>
</protein>
<evidence type="ECO:0000256" key="1">
    <source>
        <dbReference type="SAM" id="Phobius"/>
    </source>
</evidence>
<dbReference type="GO" id="GO:0004175">
    <property type="term" value="F:endopeptidase activity"/>
    <property type="evidence" value="ECO:0007669"/>
    <property type="project" value="UniProtKB-ARBA"/>
</dbReference>
<dbReference type="Proteomes" id="UP000526307">
    <property type="component" value="Unassembled WGS sequence"/>
</dbReference>
<keyword evidence="3" id="KW-0645">Protease</keyword>
<feature type="transmembrane region" description="Helical" evidence="1">
    <location>
        <begin position="50"/>
        <end position="71"/>
    </location>
</feature>
<dbReference type="EMBL" id="JABXYR010000002">
    <property type="protein sequence ID" value="NWO24026.1"/>
    <property type="molecule type" value="Genomic_DNA"/>
</dbReference>
<keyword evidence="1" id="KW-0812">Transmembrane</keyword>
<dbReference type="PANTHER" id="PTHR39430">
    <property type="entry name" value="MEMBRANE-ASSOCIATED PROTEASE-RELATED"/>
    <property type="match status" value="1"/>
</dbReference>
<feature type="transmembrane region" description="Helical" evidence="1">
    <location>
        <begin position="92"/>
        <end position="114"/>
    </location>
</feature>
<feature type="domain" description="CAAX prenyl protease 2/Lysostaphin resistance protein A-like" evidence="2">
    <location>
        <begin position="127"/>
        <end position="219"/>
    </location>
</feature>
<evidence type="ECO:0000313" key="4">
    <source>
        <dbReference type="Proteomes" id="UP000526307"/>
    </source>
</evidence>
<comment type="caution">
    <text evidence="3">The sequence shown here is derived from an EMBL/GenBank/DDBJ whole genome shotgun (WGS) entry which is preliminary data.</text>
</comment>
<dbReference type="GO" id="GO:0080120">
    <property type="term" value="P:CAAX-box protein maturation"/>
    <property type="evidence" value="ECO:0007669"/>
    <property type="project" value="UniProtKB-ARBA"/>
</dbReference>
<feature type="transmembrane region" description="Helical" evidence="1">
    <location>
        <begin position="126"/>
        <end position="146"/>
    </location>
</feature>
<dbReference type="PANTHER" id="PTHR39430:SF1">
    <property type="entry name" value="PROTEASE"/>
    <property type="match status" value="1"/>
</dbReference>
<name>A0A7Y8VSW7_9FIRM</name>
<feature type="transmembrane region" description="Helical" evidence="1">
    <location>
        <begin position="184"/>
        <end position="204"/>
    </location>
</feature>
<dbReference type="AlphaFoldDB" id="A0A7Y8VSW7"/>